<accession>A0A397VPJ0</accession>
<organism evidence="2 3">
    <name type="scientific">Gigaspora rosea</name>
    <dbReference type="NCBI Taxonomy" id="44941"/>
    <lineage>
        <taxon>Eukaryota</taxon>
        <taxon>Fungi</taxon>
        <taxon>Fungi incertae sedis</taxon>
        <taxon>Mucoromycota</taxon>
        <taxon>Glomeromycotina</taxon>
        <taxon>Glomeromycetes</taxon>
        <taxon>Diversisporales</taxon>
        <taxon>Gigasporaceae</taxon>
        <taxon>Gigaspora</taxon>
    </lineage>
</organism>
<keyword evidence="3" id="KW-1185">Reference proteome</keyword>
<feature type="coiled-coil region" evidence="1">
    <location>
        <begin position="42"/>
        <end position="105"/>
    </location>
</feature>
<dbReference type="EMBL" id="QKWP01000379">
    <property type="protein sequence ID" value="RIB21106.1"/>
    <property type="molecule type" value="Genomic_DNA"/>
</dbReference>
<dbReference type="Proteomes" id="UP000266673">
    <property type="component" value="Unassembled WGS sequence"/>
</dbReference>
<protein>
    <submittedName>
        <fullName evidence="2">Uncharacterized protein</fullName>
    </submittedName>
</protein>
<proteinExistence type="predicted"/>
<evidence type="ECO:0000256" key="1">
    <source>
        <dbReference type="SAM" id="Coils"/>
    </source>
</evidence>
<dbReference type="AlphaFoldDB" id="A0A397VPJ0"/>
<reference evidence="2 3" key="1">
    <citation type="submission" date="2018-06" db="EMBL/GenBank/DDBJ databases">
        <title>Comparative genomics reveals the genomic features of Rhizophagus irregularis, R. cerebriforme, R. diaphanum and Gigaspora rosea, and their symbiotic lifestyle signature.</title>
        <authorList>
            <person name="Morin E."/>
            <person name="San Clemente H."/>
            <person name="Chen E.C.H."/>
            <person name="De La Providencia I."/>
            <person name="Hainaut M."/>
            <person name="Kuo A."/>
            <person name="Kohler A."/>
            <person name="Murat C."/>
            <person name="Tang N."/>
            <person name="Roy S."/>
            <person name="Loubradou J."/>
            <person name="Henrissat B."/>
            <person name="Grigoriev I.V."/>
            <person name="Corradi N."/>
            <person name="Roux C."/>
            <person name="Martin F.M."/>
        </authorList>
    </citation>
    <scope>NUCLEOTIDE SEQUENCE [LARGE SCALE GENOMIC DNA]</scope>
    <source>
        <strain evidence="2 3">DAOM 194757</strain>
    </source>
</reference>
<evidence type="ECO:0000313" key="2">
    <source>
        <dbReference type="EMBL" id="RIB21106.1"/>
    </source>
</evidence>
<keyword evidence="1" id="KW-0175">Coiled coil</keyword>
<sequence length="450" mass="52360">MNTEKVQWLQGFIGSHFLNIFDKEKQIYLEEKETLHAISLGKQLAKSNNNSLKRKATILESEGWETAQSIIQQLGQKLKNTTTNLQNTRKKLLRAQTKIVILQELLECKSNSSSASRLEQDFSQVCLYSEFLVKSEFGLGWYEACRLPIIDGPNKYTTNFKIIQLLTHLNMQITANQEIIWPKTISNAHQPIEPILIQYPQYIQFKKQLRLHKILYLEQLCRQPLWFSYLEDKVTSHGLYRTLLPHFQSPCINLFAYYIDYFSKKLKPWLLTYQDNNIIIGKIRKYLDDKIASISHWKISFDTNHTLFYPSPEIQFERCSNCYLNSKRIQYTYLICSAAIKYLLTIPQLPLININNKIVSNIFHPNQATTTLQQIAHNNAIQSSFTFYTDGSVTDIGTDRCSMVIAITIVSRNSQVHIFTDSQSIISKYQTLITLNHASTKQFKSNYWPI</sequence>
<comment type="caution">
    <text evidence="2">The sequence shown here is derived from an EMBL/GenBank/DDBJ whole genome shotgun (WGS) entry which is preliminary data.</text>
</comment>
<evidence type="ECO:0000313" key="3">
    <source>
        <dbReference type="Proteomes" id="UP000266673"/>
    </source>
</evidence>
<dbReference type="OrthoDB" id="2435398at2759"/>
<name>A0A397VPJ0_9GLOM</name>
<gene>
    <name evidence="2" type="ORF">C2G38_2177515</name>
</gene>